<accession>A0A6C0JBI0</accession>
<evidence type="ECO:0000313" key="1">
    <source>
        <dbReference type="EMBL" id="QHU02673.1"/>
    </source>
</evidence>
<proteinExistence type="predicted"/>
<sequence>MGSLDNTPLHLQLGDIIEIISPMSDDLDKQTFIITYIDEMRMQIANNESNHYLKFNSDGSLSDENIENIYLLQRHDEDGFARQNGLISSKWVDILFSGDVISAVTGQIVSVEEDMIEVRIYPFETERYIFIDFGYSGLRSELNIQTIKLREPPQVISQTVENKALNVEDVEEEYKENNQDDEMNHLSEHTLHEFTLNDEDIHLGEQDDLLSHNADNNGQDLGEIEQVVKVIESEQRYGISVQASDLLNNIISKVDVKHRTNKSLKYIQKIVERFLLVRETFSVFDDYNSPKEPIYNAKDDFILKTHLYNDLDSVPWFRFTSLYARKSYGDYGSGDYDDEHAVNQGKLYDSLIDLKNNYGKYTPRQLDQYMRPYVIDDEGLTNYIKFNNTLNSTDVIASNNDDNIEFRILPEDKININGYLTLTNKYVEQSAVHILGTSIYDKVKLAPLNKYYVNAFRDNIDTEYINKQTLLTTNDETYDKTSKYFNRVLSKPNRYVLDSEINSDISYDDKLRTNMNVGLPSNFETFLLVKDKLTDWGTNLHALGTQYVMQMMALYTVREENVNYNIYKGIKDHLYTQRNVLIRRLKTKQTRVWNNYTSSMKQLVPEEDSDDGKKQLLDNVFTNMVVNSPTEEKTILVDLVRDFYTMIGTMTGSLSELLQNIKTVDDSTFLSTLLSYANVKLMSTSLETVLGNYKTNITDIEGDVTMGNKCDLDVTIAKRYLELDEMVSDNNTEIYFDKVYDKTFYGVLDIYETERNDMTQEQFFIFLKDKLSEVNNISSDESETMASTIVNGKKIVLNGHFCILETIENELIQIYLYKRINDKWVFDEQATKSHKNNFSLVMDGIQCDQTVDCNNTKPNSNNLKMNCEDIKERKQRRNKLVVDQMMNEFKHIYHKNESEIKESLKDMERHMKLNIIYLRKRYTQYFKKELDIALFFQPYENIVISPHTRIRDQILGNTNIKEKYADIIFFIKTYAREPHKHLGEKSEMYYCISTDTELLPRFYNSLANAFQQGFSQYQLTLDFVQNEYGTLSDDGNSCVDKHSGFVISERSFEMQDDYYTVPTTTTNIDIDNDPLVSDDEQNDLLTENETMENLAIITNHTPGKTLIKQPSHNFRTTLATPIDELINYFESTMKFAFSNKIEMMQNIMVYHETHKSSNSNEVLGITIACCCFIVIELQLQYTQSKMISHEGSPKSFIKGYPVYSQTDDKTINYITSLLRRTRVDIIKQSLTVKEEKVDKKGKVKVSTKIIGSSAIGKVIKRHIQNIISDETSETKLKIDRFTVRYIQEQAQIESDRNKYAYFKPHIRYLPMPVFQPISKLPSSSDKILDQTSQDMYSSKLGLLSAHVVNEFHNIVRNDQPILQKSTIYTNNFCCFENISNNIQSDYFITKSKQVSSYLTQAKTMSNSLLYHHKHSQPQSLESNVDTKQKYPMINTHFNNSLITSIFSEDNSQLDAASFLQNKHKASIIKKEKFVNKPLNIILKEDVDILIEKDEDNETKEEPSSTEAIFNNIINEITTLKDKSFKEVIQFNSLLESLFDDDSSTIHRVMAKVFKKSKLSNIFDIFKSIVSNDNKVKQLYSTTSLTQTFKSLLDKILVVDEKIILDESKNKQFIIPDRWKKEFSKTHIDNITRENVKMTGGIMKLHNGSEEGIMHIFSSFKNNDSFGKIKSLYRHIYFDNDKDNNFELRVLVVMFVHAISIFIKSFISGSQIKYNEGQVYIASLLDVTLIYLENTIFTLDIDNRVLRAKEDEKNRITKRLREMEDDEREVDTALKNHKLGKWGRGLDKSIFQYDKDVFDAEYNEFQDDFENNDLSGLTEENEDEFD</sequence>
<reference evidence="1" key="1">
    <citation type="journal article" date="2020" name="Nature">
        <title>Giant virus diversity and host interactions through global metagenomics.</title>
        <authorList>
            <person name="Schulz F."/>
            <person name="Roux S."/>
            <person name="Paez-Espino D."/>
            <person name="Jungbluth S."/>
            <person name="Walsh D.A."/>
            <person name="Denef V.J."/>
            <person name="McMahon K.D."/>
            <person name="Konstantinidis K.T."/>
            <person name="Eloe-Fadrosh E.A."/>
            <person name="Kyrpides N.C."/>
            <person name="Woyke T."/>
        </authorList>
    </citation>
    <scope>NUCLEOTIDE SEQUENCE</scope>
    <source>
        <strain evidence="1">GVMAG-M-3300025880-76</strain>
    </source>
</reference>
<dbReference type="EMBL" id="MN740361">
    <property type="protein sequence ID" value="QHU02673.1"/>
    <property type="molecule type" value="Genomic_DNA"/>
</dbReference>
<name>A0A6C0JBI0_9ZZZZ</name>
<protein>
    <submittedName>
        <fullName evidence="1">Uncharacterized protein</fullName>
    </submittedName>
</protein>
<organism evidence="1">
    <name type="scientific">viral metagenome</name>
    <dbReference type="NCBI Taxonomy" id="1070528"/>
    <lineage>
        <taxon>unclassified sequences</taxon>
        <taxon>metagenomes</taxon>
        <taxon>organismal metagenomes</taxon>
    </lineage>
</organism>